<protein>
    <submittedName>
        <fullName evidence="1">Uncharacterized protein</fullName>
    </submittedName>
</protein>
<dbReference type="PANTHER" id="PTHR43372:SF2">
    <property type="entry name" value="IP13792P"/>
    <property type="match status" value="1"/>
</dbReference>
<dbReference type="GO" id="GO:0012505">
    <property type="term" value="C:endomembrane system"/>
    <property type="evidence" value="ECO:0007669"/>
    <property type="project" value="TreeGrafter"/>
</dbReference>
<reference evidence="1 2" key="1">
    <citation type="journal article" date="2018" name="Elife">
        <title>Firefly genomes illuminate parallel origins of bioluminescence in beetles.</title>
        <authorList>
            <person name="Fallon T.R."/>
            <person name="Lower S.E."/>
            <person name="Chang C.H."/>
            <person name="Bessho-Uehara M."/>
            <person name="Martin G.J."/>
            <person name="Bewick A.J."/>
            <person name="Behringer M."/>
            <person name="Debat H.J."/>
            <person name="Wong I."/>
            <person name="Day J.C."/>
            <person name="Suvorov A."/>
            <person name="Silva C.J."/>
            <person name="Stanger-Hall K.F."/>
            <person name="Hall D.W."/>
            <person name="Schmitz R.J."/>
            <person name="Nelson D.R."/>
            <person name="Lewis S.M."/>
            <person name="Shigenobu S."/>
            <person name="Bybee S.M."/>
            <person name="Larracuente A.M."/>
            <person name="Oba Y."/>
            <person name="Weng J.K."/>
        </authorList>
    </citation>
    <scope>NUCLEOTIDE SEQUENCE [LARGE SCALE GENOMIC DNA]</scope>
    <source>
        <strain evidence="1">1611_PpyrPB1</strain>
        <tissue evidence="1">Whole body</tissue>
    </source>
</reference>
<dbReference type="AlphaFoldDB" id="A0A5N4AA05"/>
<organism evidence="1 2">
    <name type="scientific">Photinus pyralis</name>
    <name type="common">Common eastern firefly</name>
    <name type="synonym">Lampyris pyralis</name>
    <dbReference type="NCBI Taxonomy" id="7054"/>
    <lineage>
        <taxon>Eukaryota</taxon>
        <taxon>Metazoa</taxon>
        <taxon>Ecdysozoa</taxon>
        <taxon>Arthropoda</taxon>
        <taxon>Hexapoda</taxon>
        <taxon>Insecta</taxon>
        <taxon>Pterygota</taxon>
        <taxon>Neoptera</taxon>
        <taxon>Endopterygota</taxon>
        <taxon>Coleoptera</taxon>
        <taxon>Polyphaga</taxon>
        <taxon>Elateriformia</taxon>
        <taxon>Elateroidea</taxon>
        <taxon>Lampyridae</taxon>
        <taxon>Lampyrinae</taxon>
        <taxon>Photinus</taxon>
    </lineage>
</organism>
<accession>A0A5N4AA05</accession>
<dbReference type="InterPro" id="IPR052739">
    <property type="entry name" value="FAAH2"/>
</dbReference>
<dbReference type="InParanoid" id="A0A5N4AA05"/>
<comment type="caution">
    <text evidence="1">The sequence shown here is derived from an EMBL/GenBank/DDBJ whole genome shotgun (WGS) entry which is preliminary data.</text>
</comment>
<dbReference type="Proteomes" id="UP000327044">
    <property type="component" value="Unassembled WGS sequence"/>
</dbReference>
<dbReference type="EMBL" id="VVIM01000009">
    <property type="protein sequence ID" value="KAB0794119.1"/>
    <property type="molecule type" value="Genomic_DNA"/>
</dbReference>
<proteinExistence type="predicted"/>
<keyword evidence="2" id="KW-1185">Reference proteome</keyword>
<evidence type="ECO:0000313" key="1">
    <source>
        <dbReference type="EMBL" id="KAB0794119.1"/>
    </source>
</evidence>
<dbReference type="Gene3D" id="3.90.1300.10">
    <property type="entry name" value="Amidase signature (AS) domain"/>
    <property type="match status" value="1"/>
</dbReference>
<sequence>MTPFVKKGAFLVLALLLKIFNVFYQHYFIKFYIKNPKRCLPITNPSLLKTASQLSEEIRNRKISSESVVMEDRFEIAIREAKNVDISLMAPNLNLDEVKINAPLLGVPITIKESIAVENLSNTGDVTGLKVNTPEYCLSLETHNQISGTTYNPYDTRRT</sequence>
<evidence type="ECO:0000313" key="2">
    <source>
        <dbReference type="Proteomes" id="UP000327044"/>
    </source>
</evidence>
<dbReference type="PANTHER" id="PTHR43372">
    <property type="entry name" value="FATTY-ACID AMIDE HYDROLASE"/>
    <property type="match status" value="1"/>
</dbReference>
<dbReference type="SUPFAM" id="SSF75304">
    <property type="entry name" value="Amidase signature (AS) enzymes"/>
    <property type="match status" value="1"/>
</dbReference>
<gene>
    <name evidence="1" type="ORF">PPYR_13739</name>
</gene>
<name>A0A5N4AA05_PHOPY</name>
<dbReference type="InterPro" id="IPR036928">
    <property type="entry name" value="AS_sf"/>
</dbReference>